<dbReference type="PANTHER" id="PTHR12778">
    <property type="entry name" value="SOLUTE CARRIER FAMILY 33 ACETYL-COA TRANSPORTER -RELATED"/>
    <property type="match status" value="1"/>
</dbReference>
<dbReference type="Pfam" id="PF07690">
    <property type="entry name" value="MFS_1"/>
    <property type="match status" value="1"/>
</dbReference>
<dbReference type="InterPro" id="IPR036259">
    <property type="entry name" value="MFS_trans_sf"/>
</dbReference>
<evidence type="ECO:0000256" key="3">
    <source>
        <dbReference type="ARBA" id="ARBA00022692"/>
    </source>
</evidence>
<reference evidence="7 8" key="1">
    <citation type="submission" date="2022-08" db="EMBL/GenBank/DDBJ databases">
        <title>Reclassification of Massilia species as members of the genera Telluria, Duganella, Pseudoduganella, Mokoshia gen. nov. and Zemynaea gen. nov. using orthogonal and non-orthogonal genome-based approaches.</title>
        <authorList>
            <person name="Bowman J.P."/>
        </authorList>
    </citation>
    <scope>NUCLEOTIDE SEQUENCE [LARGE SCALE GENOMIC DNA]</scope>
    <source>
        <strain evidence="7 8">LMG 28164</strain>
    </source>
</reference>
<proteinExistence type="predicted"/>
<keyword evidence="3 6" id="KW-0812">Transmembrane</keyword>
<protein>
    <submittedName>
        <fullName evidence="7">MFS transporter</fullName>
    </submittedName>
</protein>
<feature type="transmembrane region" description="Helical" evidence="6">
    <location>
        <begin position="23"/>
        <end position="46"/>
    </location>
</feature>
<dbReference type="RefSeq" id="WP_258843836.1">
    <property type="nucleotide sequence ID" value="NZ_JANUGX010000002.1"/>
</dbReference>
<feature type="transmembrane region" description="Helical" evidence="6">
    <location>
        <begin position="228"/>
        <end position="252"/>
    </location>
</feature>
<keyword evidence="2" id="KW-0813">Transport</keyword>
<comment type="subcellular location">
    <subcellularLocation>
        <location evidence="1">Membrane</location>
        <topology evidence="1">Multi-pass membrane protein</topology>
    </subcellularLocation>
</comment>
<evidence type="ECO:0000256" key="6">
    <source>
        <dbReference type="SAM" id="Phobius"/>
    </source>
</evidence>
<organism evidence="7 8">
    <name type="scientific">Massilia norwichensis</name>
    <dbReference type="NCBI Taxonomy" id="1442366"/>
    <lineage>
        <taxon>Bacteria</taxon>
        <taxon>Pseudomonadati</taxon>
        <taxon>Pseudomonadota</taxon>
        <taxon>Betaproteobacteria</taxon>
        <taxon>Burkholderiales</taxon>
        <taxon>Oxalobacteraceae</taxon>
        <taxon>Telluria group</taxon>
        <taxon>Massilia</taxon>
    </lineage>
</organism>
<feature type="transmembrane region" description="Helical" evidence="6">
    <location>
        <begin position="409"/>
        <end position="427"/>
    </location>
</feature>
<feature type="transmembrane region" description="Helical" evidence="6">
    <location>
        <begin position="112"/>
        <end position="134"/>
    </location>
</feature>
<keyword evidence="8" id="KW-1185">Reference proteome</keyword>
<accession>A0ABT2A1C6</accession>
<evidence type="ECO:0000256" key="2">
    <source>
        <dbReference type="ARBA" id="ARBA00022448"/>
    </source>
</evidence>
<dbReference type="Gene3D" id="1.20.1250.20">
    <property type="entry name" value="MFS general substrate transporter like domains"/>
    <property type="match status" value="1"/>
</dbReference>
<comment type="caution">
    <text evidence="7">The sequence shown here is derived from an EMBL/GenBank/DDBJ whole genome shotgun (WGS) entry which is preliminary data.</text>
</comment>
<feature type="transmembrane region" description="Helical" evidence="6">
    <location>
        <begin position="87"/>
        <end position="106"/>
    </location>
</feature>
<feature type="transmembrane region" description="Helical" evidence="6">
    <location>
        <begin position="352"/>
        <end position="370"/>
    </location>
</feature>
<evidence type="ECO:0000256" key="4">
    <source>
        <dbReference type="ARBA" id="ARBA00022989"/>
    </source>
</evidence>
<evidence type="ECO:0000313" key="8">
    <source>
        <dbReference type="Proteomes" id="UP001205560"/>
    </source>
</evidence>
<feature type="transmembrane region" description="Helical" evidence="6">
    <location>
        <begin position="285"/>
        <end position="307"/>
    </location>
</feature>
<dbReference type="InterPro" id="IPR011701">
    <property type="entry name" value="MFS"/>
</dbReference>
<feature type="transmembrane region" description="Helical" evidence="6">
    <location>
        <begin position="314"/>
        <end position="332"/>
    </location>
</feature>
<keyword evidence="5 6" id="KW-0472">Membrane</keyword>
<evidence type="ECO:0000256" key="1">
    <source>
        <dbReference type="ARBA" id="ARBA00004141"/>
    </source>
</evidence>
<feature type="transmembrane region" description="Helical" evidence="6">
    <location>
        <begin position="155"/>
        <end position="176"/>
    </location>
</feature>
<gene>
    <name evidence="7" type="ORF">NX782_02080</name>
</gene>
<dbReference type="InterPro" id="IPR004752">
    <property type="entry name" value="AmpG_permease/AT-1"/>
</dbReference>
<sequence>MDKADPQHLAPHRPDVNRMRHPLAWVPSLYLAQGLPFYSVALVAGLMFKSMGVPNEQIARWTGVLGLAWVFKALWSPFLELFRSKKRIVVVLQIAGGIALGALALALQLPAWFALAIALLAVVSLASSTHDIAADGLYIASLSARQQAAYAGWQGAFFNGAKFLSLGGLVILAGYLEQRVGAQLAWSTVFGLLGALMAGLGLYHLWALPGPQPAASGAVPGARAPLDVLADVIRAFFAKPGIWLGILFILLFRTAEGQVQTIGPLFLRDARAVGGMGLSTQEVGAIYGTAGTAAFLVGSILGGYFTSWLGLKRAMVFLILAMNLPNLVFYYLSMAQPESLGVVTASLAAEMFGYGFGFVGMILFIMQVIASGPYQTAHYALGSGFMQLGFVLSKVVSGDIQRALGYQHFFLWVVLSALPVLLLTRFVRLEPEK</sequence>
<dbReference type="PANTHER" id="PTHR12778:SF10">
    <property type="entry name" value="MAJOR FACILITATOR SUPERFAMILY DOMAIN-CONTAINING PROTEIN 3"/>
    <property type="match status" value="1"/>
</dbReference>
<feature type="transmembrane region" description="Helical" evidence="6">
    <location>
        <begin position="58"/>
        <end position="75"/>
    </location>
</feature>
<name>A0ABT2A1C6_9BURK</name>
<dbReference type="EMBL" id="JANUGX010000002">
    <property type="protein sequence ID" value="MCS0587988.1"/>
    <property type="molecule type" value="Genomic_DNA"/>
</dbReference>
<feature type="transmembrane region" description="Helical" evidence="6">
    <location>
        <begin position="377"/>
        <end position="397"/>
    </location>
</feature>
<dbReference type="Proteomes" id="UP001205560">
    <property type="component" value="Unassembled WGS sequence"/>
</dbReference>
<keyword evidence="4 6" id="KW-1133">Transmembrane helix</keyword>
<dbReference type="SUPFAM" id="SSF103473">
    <property type="entry name" value="MFS general substrate transporter"/>
    <property type="match status" value="1"/>
</dbReference>
<evidence type="ECO:0000256" key="5">
    <source>
        <dbReference type="ARBA" id="ARBA00023136"/>
    </source>
</evidence>
<evidence type="ECO:0000313" key="7">
    <source>
        <dbReference type="EMBL" id="MCS0587988.1"/>
    </source>
</evidence>
<feature type="transmembrane region" description="Helical" evidence="6">
    <location>
        <begin position="188"/>
        <end position="208"/>
    </location>
</feature>